<comment type="similarity">
    <text evidence="2">Belongs to the resistance-nodulation-cell division (RND) (TC 2.A.6) family. MmpL subfamily.</text>
</comment>
<evidence type="ECO:0000259" key="8">
    <source>
        <dbReference type="Pfam" id="PF03176"/>
    </source>
</evidence>
<feature type="transmembrane region" description="Helical" evidence="7">
    <location>
        <begin position="49"/>
        <end position="72"/>
    </location>
</feature>
<evidence type="ECO:0000256" key="6">
    <source>
        <dbReference type="ARBA" id="ARBA00023136"/>
    </source>
</evidence>
<evidence type="ECO:0000256" key="7">
    <source>
        <dbReference type="SAM" id="Phobius"/>
    </source>
</evidence>
<comment type="caution">
    <text evidence="9">The sequence shown here is derived from an EMBL/GenBank/DDBJ whole genome shotgun (WGS) entry which is preliminary data.</text>
</comment>
<sequence length="111" mass="11686">FTAMIASMAIGLGIDYAIHFISRLRDELRVDGDEPAALKRTMRTTGVSIIINAFSVGLGFTVLLAAGGGAFLKGGKDEEVLADETQMIQVLGAIRTPTPTAPGQTPARPRT</sequence>
<comment type="subcellular location">
    <subcellularLocation>
        <location evidence="1">Cell membrane</location>
        <topology evidence="1">Multi-pass membrane protein</topology>
    </subcellularLocation>
</comment>
<evidence type="ECO:0000256" key="5">
    <source>
        <dbReference type="ARBA" id="ARBA00022989"/>
    </source>
</evidence>
<evidence type="ECO:0000256" key="4">
    <source>
        <dbReference type="ARBA" id="ARBA00022692"/>
    </source>
</evidence>
<dbReference type="SUPFAM" id="SSF82866">
    <property type="entry name" value="Multidrug efflux transporter AcrB transmembrane domain"/>
    <property type="match status" value="1"/>
</dbReference>
<dbReference type="EMBL" id="LAZR01049849">
    <property type="protein sequence ID" value="KKK88681.1"/>
    <property type="molecule type" value="Genomic_DNA"/>
</dbReference>
<gene>
    <name evidence="9" type="ORF">LCGC14_2740730</name>
</gene>
<keyword evidence="3" id="KW-1003">Cell membrane</keyword>
<proteinExistence type="inferred from homology"/>
<organism evidence="9">
    <name type="scientific">marine sediment metagenome</name>
    <dbReference type="NCBI Taxonomy" id="412755"/>
    <lineage>
        <taxon>unclassified sequences</taxon>
        <taxon>metagenomes</taxon>
        <taxon>ecological metagenomes</taxon>
    </lineage>
</organism>
<feature type="domain" description="Membrane transport protein MMPL" evidence="8">
    <location>
        <begin position="3"/>
        <end position="68"/>
    </location>
</feature>
<dbReference type="Pfam" id="PF03176">
    <property type="entry name" value="MMPL"/>
    <property type="match status" value="1"/>
</dbReference>
<keyword evidence="5 7" id="KW-1133">Transmembrane helix</keyword>
<keyword evidence="6 7" id="KW-0472">Membrane</keyword>
<protein>
    <recommendedName>
        <fullName evidence="8">Membrane transport protein MMPL domain-containing protein</fullName>
    </recommendedName>
</protein>
<dbReference type="PANTHER" id="PTHR33406:SF6">
    <property type="entry name" value="MEMBRANE PROTEIN YDGH-RELATED"/>
    <property type="match status" value="1"/>
</dbReference>
<dbReference type="AlphaFoldDB" id="A0A0F9BW99"/>
<accession>A0A0F9BW99</accession>
<dbReference type="InterPro" id="IPR004869">
    <property type="entry name" value="MMPL_dom"/>
</dbReference>
<name>A0A0F9BW99_9ZZZZ</name>
<evidence type="ECO:0000256" key="2">
    <source>
        <dbReference type="ARBA" id="ARBA00010157"/>
    </source>
</evidence>
<reference evidence="9" key="1">
    <citation type="journal article" date="2015" name="Nature">
        <title>Complex archaea that bridge the gap between prokaryotes and eukaryotes.</title>
        <authorList>
            <person name="Spang A."/>
            <person name="Saw J.H."/>
            <person name="Jorgensen S.L."/>
            <person name="Zaremba-Niedzwiedzka K."/>
            <person name="Martijn J."/>
            <person name="Lind A.E."/>
            <person name="van Eijk R."/>
            <person name="Schleper C."/>
            <person name="Guy L."/>
            <person name="Ettema T.J."/>
        </authorList>
    </citation>
    <scope>NUCLEOTIDE SEQUENCE</scope>
</reference>
<evidence type="ECO:0000313" key="9">
    <source>
        <dbReference type="EMBL" id="KKK88681.1"/>
    </source>
</evidence>
<dbReference type="Gene3D" id="1.20.1640.10">
    <property type="entry name" value="Multidrug efflux transporter AcrB transmembrane domain"/>
    <property type="match status" value="1"/>
</dbReference>
<keyword evidence="4 7" id="KW-0812">Transmembrane</keyword>
<evidence type="ECO:0000256" key="1">
    <source>
        <dbReference type="ARBA" id="ARBA00004651"/>
    </source>
</evidence>
<dbReference type="PANTHER" id="PTHR33406">
    <property type="entry name" value="MEMBRANE PROTEIN MJ1562-RELATED"/>
    <property type="match status" value="1"/>
</dbReference>
<dbReference type="GO" id="GO:0005886">
    <property type="term" value="C:plasma membrane"/>
    <property type="evidence" value="ECO:0007669"/>
    <property type="project" value="UniProtKB-SubCell"/>
</dbReference>
<feature type="non-terminal residue" evidence="9">
    <location>
        <position position="1"/>
    </location>
</feature>
<evidence type="ECO:0000256" key="3">
    <source>
        <dbReference type="ARBA" id="ARBA00022475"/>
    </source>
</evidence>
<dbReference type="InterPro" id="IPR050545">
    <property type="entry name" value="Mycobact_MmpL"/>
</dbReference>